<proteinExistence type="predicted"/>
<evidence type="ECO:0000256" key="1">
    <source>
        <dbReference type="SAM" id="Phobius"/>
    </source>
</evidence>
<accession>A0A558HKI8</accession>
<keyword evidence="1" id="KW-0812">Transmembrane</keyword>
<name>A0A558HKI8_9GAMM</name>
<feature type="transmembrane region" description="Helical" evidence="1">
    <location>
        <begin position="30"/>
        <end position="56"/>
    </location>
</feature>
<organism evidence="2 3">
    <name type="scientific">Cobetia crustatorum</name>
    <dbReference type="NCBI Taxonomy" id="553385"/>
    <lineage>
        <taxon>Bacteria</taxon>
        <taxon>Pseudomonadati</taxon>
        <taxon>Pseudomonadota</taxon>
        <taxon>Gammaproteobacteria</taxon>
        <taxon>Oceanospirillales</taxon>
        <taxon>Halomonadaceae</taxon>
        <taxon>Cobetia</taxon>
    </lineage>
</organism>
<dbReference type="Proteomes" id="UP000319941">
    <property type="component" value="Unassembled WGS sequence"/>
</dbReference>
<dbReference type="EMBL" id="VNFH01000007">
    <property type="protein sequence ID" value="TVU69645.1"/>
    <property type="molecule type" value="Genomic_DNA"/>
</dbReference>
<gene>
    <name evidence="2" type="ORF">FQP86_11085</name>
</gene>
<keyword evidence="1" id="KW-0472">Membrane</keyword>
<dbReference type="RefSeq" id="WP_084488139.1">
    <property type="nucleotide sequence ID" value="NZ_CAWOWR010000127.1"/>
</dbReference>
<reference evidence="2 3" key="1">
    <citation type="submission" date="2019-07" db="EMBL/GenBank/DDBJ databases">
        <title>Diversity of Bacteria from Kongsfjorden, Arctic.</title>
        <authorList>
            <person name="Yu Y."/>
        </authorList>
    </citation>
    <scope>NUCLEOTIDE SEQUENCE [LARGE SCALE GENOMIC DNA]</scope>
    <source>
        <strain evidence="2 3">SM1923</strain>
    </source>
</reference>
<protein>
    <submittedName>
        <fullName evidence="2">DUF2970 domain-containing protein</fullName>
    </submittedName>
</protein>
<dbReference type="AlphaFoldDB" id="A0A558HKI8"/>
<keyword evidence="3" id="KW-1185">Reference proteome</keyword>
<evidence type="ECO:0000313" key="3">
    <source>
        <dbReference type="Proteomes" id="UP000319941"/>
    </source>
</evidence>
<dbReference type="InterPro" id="IPR021344">
    <property type="entry name" value="DUF2970"/>
</dbReference>
<comment type="caution">
    <text evidence="2">The sequence shown here is derived from an EMBL/GenBank/DDBJ whole genome shotgun (WGS) entry which is preliminary data.</text>
</comment>
<keyword evidence="1" id="KW-1133">Transmembrane helix</keyword>
<dbReference type="OrthoDB" id="5625885at2"/>
<sequence>MINEVKSVLAAFIGVQKEANRKRDFEQGHLLDFLVIGLVMAALLVGGMALLATFIAG</sequence>
<dbReference type="Pfam" id="PF11174">
    <property type="entry name" value="DUF2970"/>
    <property type="match status" value="1"/>
</dbReference>
<evidence type="ECO:0000313" key="2">
    <source>
        <dbReference type="EMBL" id="TVU69645.1"/>
    </source>
</evidence>